<dbReference type="InterPro" id="IPR012910">
    <property type="entry name" value="Plug_dom"/>
</dbReference>
<evidence type="ECO:0000256" key="6">
    <source>
        <dbReference type="ARBA" id="ARBA00022729"/>
    </source>
</evidence>
<keyword evidence="10 11" id="KW-0998">Cell outer membrane</keyword>
<dbReference type="Pfam" id="PF07715">
    <property type="entry name" value="Plug"/>
    <property type="match status" value="1"/>
</dbReference>
<dbReference type="Pfam" id="PF00593">
    <property type="entry name" value="TonB_dep_Rec_b-barrel"/>
    <property type="match status" value="1"/>
</dbReference>
<evidence type="ECO:0000256" key="8">
    <source>
        <dbReference type="ARBA" id="ARBA00023136"/>
    </source>
</evidence>
<dbReference type="GO" id="GO:0044718">
    <property type="term" value="P:siderophore transmembrane transport"/>
    <property type="evidence" value="ECO:0007669"/>
    <property type="project" value="TreeGrafter"/>
</dbReference>
<dbReference type="PANTHER" id="PTHR30069:SF29">
    <property type="entry name" value="HEMOGLOBIN AND HEMOGLOBIN-HAPTOGLOBIN-BINDING PROTEIN 1-RELATED"/>
    <property type="match status" value="1"/>
</dbReference>
<dbReference type="EMBL" id="JACHLP010000003">
    <property type="protein sequence ID" value="MBB4843199.1"/>
    <property type="molecule type" value="Genomic_DNA"/>
</dbReference>
<keyword evidence="6" id="KW-0732">Signal</keyword>
<name>A0A840LAP7_9BURK</name>
<dbReference type="Gene3D" id="2.40.170.20">
    <property type="entry name" value="TonB-dependent receptor, beta-barrel domain"/>
    <property type="match status" value="1"/>
</dbReference>
<feature type="region of interest" description="Disordered" evidence="13">
    <location>
        <begin position="239"/>
        <end position="274"/>
    </location>
</feature>
<feature type="region of interest" description="Disordered" evidence="13">
    <location>
        <begin position="405"/>
        <end position="433"/>
    </location>
</feature>
<dbReference type="AlphaFoldDB" id="A0A840LAP7"/>
<keyword evidence="17" id="KW-1185">Reference proteome</keyword>
<keyword evidence="3 11" id="KW-0813">Transport</keyword>
<evidence type="ECO:0000256" key="10">
    <source>
        <dbReference type="ARBA" id="ARBA00023237"/>
    </source>
</evidence>
<protein>
    <submittedName>
        <fullName evidence="16">Outer membrane receptor for ferrienterochelin and colicin</fullName>
    </submittedName>
</protein>
<accession>A0A840LAP7</accession>
<keyword evidence="7 12" id="KW-0798">TonB box</keyword>
<dbReference type="InterPro" id="IPR039426">
    <property type="entry name" value="TonB-dep_rcpt-like"/>
</dbReference>
<comment type="similarity">
    <text evidence="2 11 12">Belongs to the TonB-dependent receptor family.</text>
</comment>
<feature type="region of interest" description="Disordered" evidence="13">
    <location>
        <begin position="1"/>
        <end position="27"/>
    </location>
</feature>
<keyword evidence="8 11" id="KW-0472">Membrane</keyword>
<dbReference type="GO" id="GO:0009279">
    <property type="term" value="C:cell outer membrane"/>
    <property type="evidence" value="ECO:0007669"/>
    <property type="project" value="UniProtKB-SubCell"/>
</dbReference>
<sequence length="756" mass="82759">MRHRHFGLQEVRNAYQAPGSGSHPLRDSRDNVISSRWVALSLLFTCVELLAAEAVAPQPAASVPAGAAQLVQRVEVSGHSEVNERRAAVGSKEILTSAELTRYGDATLAEALRRVPGITVQVSSGGNVQFGMRGLGAAYTQLMINGLPATSGVNIGSIAPELIERVEVLRTPTAALGTQAVAGTINIVLKQAGVKSQRKLKALMGIQERQAAEAASLQWTEASGPSSYAVGLSLNRDGAKQSEHQALSSTVEGNSVGQQSTSKRSKQATTRGDATLGTQWTLSPTEKLSLNLLGRLQRYTDDSAQQTVTVLGAEPDLPNADYSYVQDYRLLRANGEWKRKISERSDLTVTLAGDGGHRATTAPLSGFLSNDDIVLLQMDKGSITERTWSAAAKYSRDISESHEVDVGVSMNDSRRQESRKREETTWGDRQPNSFSESYESVIQRRSVYLQDEWTVEKNLLLYGGLRWETVSTRAQDESLATIKRSTQATSPILQVAWTPPGLTKDRLRLSVARTFRVPTARELVPRRYTMVNNSPVMPDTQGNAWLKPERALGLDVSYEHALWTSGSVAISSYAKRIQDVIMTQLSEVNGVWISQPVNAGIARMWGLEMQARFPLKESQLRWPITLHGAVSLNRSEVLSVSKPDNRLASQAPYTLNAGATYDASQALTLGVDLSLLAATRARISTIETSYRSIRKTLDGSALWRWRKDADLRLTVSNALQPDAVTELRYQSGNRAFLQRTTSSSNPGFKLALEMRI</sequence>
<dbReference type="PANTHER" id="PTHR30069">
    <property type="entry name" value="TONB-DEPENDENT OUTER MEMBRANE RECEPTOR"/>
    <property type="match status" value="1"/>
</dbReference>
<evidence type="ECO:0000313" key="16">
    <source>
        <dbReference type="EMBL" id="MBB4843199.1"/>
    </source>
</evidence>
<evidence type="ECO:0000259" key="15">
    <source>
        <dbReference type="Pfam" id="PF07715"/>
    </source>
</evidence>
<evidence type="ECO:0000256" key="7">
    <source>
        <dbReference type="ARBA" id="ARBA00023077"/>
    </source>
</evidence>
<feature type="domain" description="TonB-dependent receptor-like beta-barrel" evidence="14">
    <location>
        <begin position="245"/>
        <end position="717"/>
    </location>
</feature>
<dbReference type="PROSITE" id="PS52016">
    <property type="entry name" value="TONB_DEPENDENT_REC_3"/>
    <property type="match status" value="1"/>
</dbReference>
<dbReference type="SUPFAM" id="SSF56935">
    <property type="entry name" value="Porins"/>
    <property type="match status" value="1"/>
</dbReference>
<evidence type="ECO:0000313" key="17">
    <source>
        <dbReference type="Proteomes" id="UP000562027"/>
    </source>
</evidence>
<evidence type="ECO:0000256" key="5">
    <source>
        <dbReference type="ARBA" id="ARBA00022692"/>
    </source>
</evidence>
<evidence type="ECO:0000256" key="1">
    <source>
        <dbReference type="ARBA" id="ARBA00004571"/>
    </source>
</evidence>
<evidence type="ECO:0000256" key="9">
    <source>
        <dbReference type="ARBA" id="ARBA00023170"/>
    </source>
</evidence>
<evidence type="ECO:0000256" key="12">
    <source>
        <dbReference type="RuleBase" id="RU003357"/>
    </source>
</evidence>
<evidence type="ECO:0000256" key="3">
    <source>
        <dbReference type="ARBA" id="ARBA00022448"/>
    </source>
</evidence>
<gene>
    <name evidence="16" type="ORF">HNP55_001718</name>
</gene>
<evidence type="ECO:0000256" key="13">
    <source>
        <dbReference type="SAM" id="MobiDB-lite"/>
    </source>
</evidence>
<dbReference type="InterPro" id="IPR000531">
    <property type="entry name" value="Beta-barrel_TonB"/>
</dbReference>
<dbReference type="Gene3D" id="2.170.130.10">
    <property type="entry name" value="TonB-dependent receptor, plug domain"/>
    <property type="match status" value="1"/>
</dbReference>
<organism evidence="16 17">
    <name type="scientific">Roseateles oligotrophus</name>
    <dbReference type="NCBI Taxonomy" id="1769250"/>
    <lineage>
        <taxon>Bacteria</taxon>
        <taxon>Pseudomonadati</taxon>
        <taxon>Pseudomonadota</taxon>
        <taxon>Betaproteobacteria</taxon>
        <taxon>Burkholderiales</taxon>
        <taxon>Sphaerotilaceae</taxon>
        <taxon>Roseateles</taxon>
    </lineage>
</organism>
<keyword evidence="9 16" id="KW-0675">Receptor</keyword>
<comment type="subcellular location">
    <subcellularLocation>
        <location evidence="1 11">Cell outer membrane</location>
        <topology evidence="1 11">Multi-pass membrane protein</topology>
    </subcellularLocation>
</comment>
<dbReference type="InterPro" id="IPR037066">
    <property type="entry name" value="Plug_dom_sf"/>
</dbReference>
<keyword evidence="5 11" id="KW-0812">Transmembrane</keyword>
<evidence type="ECO:0000259" key="14">
    <source>
        <dbReference type="Pfam" id="PF00593"/>
    </source>
</evidence>
<dbReference type="Proteomes" id="UP000562027">
    <property type="component" value="Unassembled WGS sequence"/>
</dbReference>
<feature type="domain" description="TonB-dependent receptor plug" evidence="15">
    <location>
        <begin position="87"/>
        <end position="184"/>
    </location>
</feature>
<feature type="compositionally biased region" description="Polar residues" evidence="13">
    <location>
        <begin position="244"/>
        <end position="274"/>
    </location>
</feature>
<keyword evidence="4 11" id="KW-1134">Transmembrane beta strand</keyword>
<feature type="compositionally biased region" description="Basic and acidic residues" evidence="13">
    <location>
        <begin position="412"/>
        <end position="426"/>
    </location>
</feature>
<evidence type="ECO:0000256" key="11">
    <source>
        <dbReference type="PROSITE-ProRule" id="PRU01360"/>
    </source>
</evidence>
<evidence type="ECO:0000256" key="4">
    <source>
        <dbReference type="ARBA" id="ARBA00022452"/>
    </source>
</evidence>
<proteinExistence type="inferred from homology"/>
<evidence type="ECO:0000256" key="2">
    <source>
        <dbReference type="ARBA" id="ARBA00009810"/>
    </source>
</evidence>
<dbReference type="RefSeq" id="WP_184298247.1">
    <property type="nucleotide sequence ID" value="NZ_JACHLP010000003.1"/>
</dbReference>
<dbReference type="GO" id="GO:0015344">
    <property type="term" value="F:siderophore uptake transmembrane transporter activity"/>
    <property type="evidence" value="ECO:0007669"/>
    <property type="project" value="TreeGrafter"/>
</dbReference>
<dbReference type="InterPro" id="IPR036942">
    <property type="entry name" value="Beta-barrel_TonB_sf"/>
</dbReference>
<comment type="caution">
    <text evidence="16">The sequence shown here is derived from an EMBL/GenBank/DDBJ whole genome shotgun (WGS) entry which is preliminary data.</text>
</comment>
<reference evidence="16 17" key="1">
    <citation type="submission" date="2020-08" db="EMBL/GenBank/DDBJ databases">
        <title>Functional genomics of gut bacteria from endangered species of beetles.</title>
        <authorList>
            <person name="Carlos-Shanley C."/>
        </authorList>
    </citation>
    <scope>NUCLEOTIDE SEQUENCE [LARGE SCALE GENOMIC DNA]</scope>
    <source>
        <strain evidence="16 17">S00239</strain>
    </source>
</reference>